<proteinExistence type="predicted"/>
<accession>A0A0P8YB56</accession>
<evidence type="ECO:0000313" key="1">
    <source>
        <dbReference type="EMBL" id="KPU44276.1"/>
    </source>
</evidence>
<comment type="caution">
    <text evidence="1">The sequence shown here is derived from an EMBL/GenBank/DDBJ whole genome shotgun (WGS) entry which is preliminary data.</text>
</comment>
<reference evidence="1 2" key="1">
    <citation type="submission" date="2015-09" db="EMBL/GenBank/DDBJ databases">
        <title>Genome sequence of Oxobacter pfennigii DSM 3222.</title>
        <authorList>
            <person name="Poehlein A."/>
            <person name="Bengelsdorf F.R."/>
            <person name="Schiel-Bengelsdorf B."/>
            <person name="Duerre P."/>
            <person name="Daniel R."/>
        </authorList>
    </citation>
    <scope>NUCLEOTIDE SEQUENCE [LARGE SCALE GENOMIC DNA]</scope>
    <source>
        <strain evidence="1 2">DSM 3222</strain>
    </source>
</reference>
<gene>
    <name evidence="1" type="ORF">OXPF_24440</name>
</gene>
<name>A0A0P8YB56_9CLOT</name>
<evidence type="ECO:0000313" key="2">
    <source>
        <dbReference type="Proteomes" id="UP000050326"/>
    </source>
</evidence>
<dbReference type="EMBL" id="LKET01000032">
    <property type="protein sequence ID" value="KPU44276.1"/>
    <property type="molecule type" value="Genomic_DNA"/>
</dbReference>
<keyword evidence="2" id="KW-1185">Reference proteome</keyword>
<dbReference type="STRING" id="36849.OXPF_24440"/>
<dbReference type="RefSeq" id="WP_054875459.1">
    <property type="nucleotide sequence ID" value="NZ_LKET01000032.1"/>
</dbReference>
<evidence type="ECO:0008006" key="3">
    <source>
        <dbReference type="Google" id="ProtNLM"/>
    </source>
</evidence>
<organism evidence="1 2">
    <name type="scientific">Oxobacter pfennigii</name>
    <dbReference type="NCBI Taxonomy" id="36849"/>
    <lineage>
        <taxon>Bacteria</taxon>
        <taxon>Bacillati</taxon>
        <taxon>Bacillota</taxon>
        <taxon>Clostridia</taxon>
        <taxon>Eubacteriales</taxon>
        <taxon>Clostridiaceae</taxon>
        <taxon>Oxobacter</taxon>
    </lineage>
</organism>
<sequence length="233" mass="27878">MKIIELEPDFILDEDSETEIIHIYEVHEDIALGFFYAKYKYLSYDFKGNKIKNKDDYIRTKSIWHINLRDKIKNQVIPFGSYDINIIGNYLYFTQIIDKDDDGLLKDDYYHGDIYRVNIYNHQVEFCCCIEPYIFHGFEAASEQFLVFRSEDRIPNIEEIVFVDLVHKQKAVLLNDWHKGEMGYRFISDEHGIPIYVLTKRYVDVREIGSDKDKLGCFNWTGFLNKLEWSKYL</sequence>
<protein>
    <recommendedName>
        <fullName evidence="3">DUF5050 domain-containing protein</fullName>
    </recommendedName>
</protein>
<dbReference type="Proteomes" id="UP000050326">
    <property type="component" value="Unassembled WGS sequence"/>
</dbReference>
<dbReference type="OrthoDB" id="2608760at2"/>
<dbReference type="AlphaFoldDB" id="A0A0P8YB56"/>